<protein>
    <submittedName>
        <fullName evidence="2">Uncharacterized protein</fullName>
    </submittedName>
</protein>
<evidence type="ECO:0000313" key="3">
    <source>
        <dbReference type="Proteomes" id="UP001221413"/>
    </source>
</evidence>
<accession>A0AAD6IQ26</accession>
<feature type="compositionally biased region" description="Polar residues" evidence="1">
    <location>
        <begin position="119"/>
        <end position="151"/>
    </location>
</feature>
<dbReference type="AlphaFoldDB" id="A0AAD6IQ26"/>
<comment type="caution">
    <text evidence="2">The sequence shown here is derived from an EMBL/GenBank/DDBJ whole genome shotgun (WGS) entry which is preliminary data.</text>
</comment>
<feature type="compositionally biased region" description="Polar residues" evidence="1">
    <location>
        <begin position="84"/>
        <end position="97"/>
    </location>
</feature>
<feature type="compositionally biased region" description="Polar residues" evidence="1">
    <location>
        <begin position="317"/>
        <end position="327"/>
    </location>
</feature>
<dbReference type="EMBL" id="JAQGDS010000013">
    <property type="protein sequence ID" value="KAJ6256368.1"/>
    <property type="molecule type" value="Genomic_DNA"/>
</dbReference>
<name>A0AAD6IQ26_DREDA</name>
<feature type="region of interest" description="Disordered" evidence="1">
    <location>
        <begin position="77"/>
        <end position="97"/>
    </location>
</feature>
<proteinExistence type="predicted"/>
<gene>
    <name evidence="2" type="ORF">Dda_8868</name>
</gene>
<feature type="region of interest" description="Disordered" evidence="1">
    <location>
        <begin position="309"/>
        <end position="341"/>
    </location>
</feature>
<keyword evidence="3" id="KW-1185">Reference proteome</keyword>
<evidence type="ECO:0000313" key="2">
    <source>
        <dbReference type="EMBL" id="KAJ6256368.1"/>
    </source>
</evidence>
<evidence type="ECO:0000256" key="1">
    <source>
        <dbReference type="SAM" id="MobiDB-lite"/>
    </source>
</evidence>
<reference evidence="2" key="1">
    <citation type="submission" date="2023-01" db="EMBL/GenBank/DDBJ databases">
        <title>The chitinases involved in constricting ring structure development in the nematode-trapping fungus Drechslerella dactyloides.</title>
        <authorList>
            <person name="Wang R."/>
            <person name="Zhang L."/>
            <person name="Tang P."/>
            <person name="Li S."/>
            <person name="Liang L."/>
        </authorList>
    </citation>
    <scope>NUCLEOTIDE SEQUENCE</scope>
    <source>
        <strain evidence="2">YMF1.00031</strain>
    </source>
</reference>
<sequence>MRFEYLQTTFTAFIGSSLFLIICTPSSIASPVARNRGAHERERSAFSLDGLTTSSDLEVSTPTSTVSAGITVDAQLKSKARPAASSTKRFMSSDRNVAPQTRTLSLLAASRLPIPGADSSGSISTRPQTISTAPTSQNRRDSQNGSGSQNDASDDLSAPVEDYLRNMNNPDPNTHVDFYQYALDTLPLRIRQQHPNWQYNLGNGVTLTPDWELNKIFKGDTSNVGANLDFPVYFKRVHNIKVALDGVRKGEANWDRINVLMGPYRDKMQDSWSGRTAMDNGNRISWVGNWGGGSSLGFKKREILDASASQPDGIRAATSSESDVQSRSNRKHGSGLRGPSG</sequence>
<feature type="region of interest" description="Disordered" evidence="1">
    <location>
        <begin position="116"/>
        <end position="156"/>
    </location>
</feature>
<organism evidence="2 3">
    <name type="scientific">Drechslerella dactyloides</name>
    <name type="common">Nematode-trapping fungus</name>
    <name type="synonym">Arthrobotrys dactyloides</name>
    <dbReference type="NCBI Taxonomy" id="74499"/>
    <lineage>
        <taxon>Eukaryota</taxon>
        <taxon>Fungi</taxon>
        <taxon>Dikarya</taxon>
        <taxon>Ascomycota</taxon>
        <taxon>Pezizomycotina</taxon>
        <taxon>Orbiliomycetes</taxon>
        <taxon>Orbiliales</taxon>
        <taxon>Orbiliaceae</taxon>
        <taxon>Drechslerella</taxon>
    </lineage>
</organism>
<dbReference type="Proteomes" id="UP001221413">
    <property type="component" value="Unassembled WGS sequence"/>
</dbReference>